<comment type="similarity">
    <text evidence="2">Belongs to the mitochondrial carrier (TC 2.A.29) family.</text>
</comment>
<protein>
    <submittedName>
        <fullName evidence="13">Mitochondrial carnitine acylcarnitine carrier protein</fullName>
    </submittedName>
</protein>
<dbReference type="PANTHER" id="PTHR45624">
    <property type="entry name" value="MITOCHONDRIAL BASIC AMINO ACIDS TRANSPORTER-RELATED"/>
    <property type="match status" value="1"/>
</dbReference>
<feature type="region of interest" description="Disordered" evidence="11">
    <location>
        <begin position="609"/>
        <end position="638"/>
    </location>
</feature>
<dbReference type="Pfam" id="PF00153">
    <property type="entry name" value="Mito_carr"/>
    <property type="match status" value="3"/>
</dbReference>
<feature type="transmembrane region" description="Helical" evidence="12">
    <location>
        <begin position="235"/>
        <end position="255"/>
    </location>
</feature>
<dbReference type="PANTHER" id="PTHR45624:SF4">
    <property type="entry name" value="CONGESTED-LIKE TRACHEA PROTEIN-RELATED"/>
    <property type="match status" value="1"/>
</dbReference>
<dbReference type="PROSITE" id="PS50920">
    <property type="entry name" value="SOLCAR"/>
    <property type="match status" value="3"/>
</dbReference>
<dbReference type="InterPro" id="IPR023395">
    <property type="entry name" value="MCP_dom_sf"/>
</dbReference>
<proteinExistence type="inferred from homology"/>
<reference evidence="13" key="1">
    <citation type="submission" date="2021-02" db="EMBL/GenBank/DDBJ databases">
        <authorList>
            <person name="Syme A R."/>
            <person name="Syme A R."/>
            <person name="Moolhuijzen P."/>
        </authorList>
    </citation>
    <scope>NUCLEOTIDE SEQUENCE</scope>
    <source>
        <strain evidence="13">W1-1</strain>
    </source>
</reference>
<feature type="transmembrane region" description="Helical" evidence="12">
    <location>
        <begin position="130"/>
        <end position="151"/>
    </location>
</feature>
<feature type="compositionally biased region" description="Polar residues" evidence="11">
    <location>
        <begin position="333"/>
        <end position="347"/>
    </location>
</feature>
<feature type="region of interest" description="Disordered" evidence="11">
    <location>
        <begin position="328"/>
        <end position="348"/>
    </location>
</feature>
<evidence type="ECO:0000256" key="9">
    <source>
        <dbReference type="ARBA" id="ARBA00023136"/>
    </source>
</evidence>
<dbReference type="GO" id="GO:0015227">
    <property type="term" value="F:O-acyl-L-carnitine transmembrane transporter activity"/>
    <property type="evidence" value="ECO:0007669"/>
    <property type="project" value="TreeGrafter"/>
</dbReference>
<evidence type="ECO:0000313" key="13">
    <source>
        <dbReference type="EMBL" id="CAE6999968.1"/>
    </source>
</evidence>
<feature type="compositionally biased region" description="Polar residues" evidence="11">
    <location>
        <begin position="609"/>
        <end position="624"/>
    </location>
</feature>
<feature type="compositionally biased region" description="Low complexity" evidence="11">
    <location>
        <begin position="379"/>
        <end position="390"/>
    </location>
</feature>
<keyword evidence="9 10" id="KW-0472">Membrane</keyword>
<dbReference type="Gene3D" id="1.50.40.10">
    <property type="entry name" value="Mitochondrial carrier domain"/>
    <property type="match status" value="2"/>
</dbReference>
<feature type="compositionally biased region" description="Polar residues" evidence="11">
    <location>
        <begin position="566"/>
        <end position="577"/>
    </location>
</feature>
<accession>A0A6S6VPW9</accession>
<dbReference type="SUPFAM" id="SSF103506">
    <property type="entry name" value="Mitochondrial carrier"/>
    <property type="match status" value="1"/>
</dbReference>
<dbReference type="GO" id="GO:1902603">
    <property type="term" value="P:carnitine transmembrane transport"/>
    <property type="evidence" value="ECO:0007669"/>
    <property type="project" value="TreeGrafter"/>
</dbReference>
<keyword evidence="3" id="KW-0813">Transport</keyword>
<evidence type="ECO:0000256" key="8">
    <source>
        <dbReference type="ARBA" id="ARBA00023128"/>
    </source>
</evidence>
<evidence type="ECO:0000256" key="12">
    <source>
        <dbReference type="SAM" id="Phobius"/>
    </source>
</evidence>
<feature type="transmembrane region" description="Helical" evidence="12">
    <location>
        <begin position="35"/>
        <end position="56"/>
    </location>
</feature>
<dbReference type="GO" id="GO:0031966">
    <property type="term" value="C:mitochondrial membrane"/>
    <property type="evidence" value="ECO:0007669"/>
    <property type="project" value="UniProtKB-SubCell"/>
</dbReference>
<evidence type="ECO:0000313" key="14">
    <source>
        <dbReference type="Proteomes" id="UP000472372"/>
    </source>
</evidence>
<feature type="compositionally biased region" description="Polar residues" evidence="11">
    <location>
        <begin position="473"/>
        <end position="487"/>
    </location>
</feature>
<evidence type="ECO:0000256" key="4">
    <source>
        <dbReference type="ARBA" id="ARBA00022692"/>
    </source>
</evidence>
<evidence type="ECO:0000256" key="7">
    <source>
        <dbReference type="ARBA" id="ARBA00022989"/>
    </source>
</evidence>
<evidence type="ECO:0000256" key="1">
    <source>
        <dbReference type="ARBA" id="ARBA00004225"/>
    </source>
</evidence>
<dbReference type="FunFam" id="1.50.40.10:FF:000060">
    <property type="entry name" value="Mitochondrial carnitine carrier"/>
    <property type="match status" value="1"/>
</dbReference>
<comment type="subcellular location">
    <subcellularLocation>
        <location evidence="1">Mitochondrion membrane</location>
        <topology evidence="1">Multi-pass membrane protein</topology>
    </subcellularLocation>
</comment>
<keyword evidence="7 12" id="KW-1133">Transmembrane helix</keyword>
<feature type="repeat" description="Solcar" evidence="10">
    <location>
        <begin position="128"/>
        <end position="221"/>
    </location>
</feature>
<gene>
    <name evidence="13" type="ORF">PTTW11_00982</name>
</gene>
<dbReference type="GO" id="GO:0006839">
    <property type="term" value="P:mitochondrial transport"/>
    <property type="evidence" value="ECO:0007669"/>
    <property type="project" value="TreeGrafter"/>
</dbReference>
<evidence type="ECO:0000256" key="3">
    <source>
        <dbReference type="ARBA" id="ARBA00022448"/>
    </source>
</evidence>
<feature type="repeat" description="Solcar" evidence="10">
    <location>
        <begin position="30"/>
        <end position="116"/>
    </location>
</feature>
<dbReference type="InterPro" id="IPR050567">
    <property type="entry name" value="Mitochondrial_Carrier"/>
</dbReference>
<evidence type="ECO:0000256" key="10">
    <source>
        <dbReference type="PROSITE-ProRule" id="PRU00282"/>
    </source>
</evidence>
<evidence type="ECO:0000256" key="2">
    <source>
        <dbReference type="ARBA" id="ARBA00006375"/>
    </source>
</evidence>
<keyword evidence="8" id="KW-0496">Mitochondrion</keyword>
<dbReference type="InterPro" id="IPR018108">
    <property type="entry name" value="MCP_transmembrane"/>
</dbReference>
<feature type="transmembrane region" description="Helical" evidence="12">
    <location>
        <begin position="87"/>
        <end position="110"/>
    </location>
</feature>
<evidence type="ECO:0000256" key="6">
    <source>
        <dbReference type="ARBA" id="ARBA00022792"/>
    </source>
</evidence>
<sequence length="972" mass="106036">MSSTTDAVIEKLPSTAELKEDVKVASKSSLQSLRALVAGGVGGICAVVVGHPFDLVKVRMQTAEKGVYSGAMDVVRKTIAKEGLARGLYAGVSAPLVGVTPMFAVSFWGYDLGKQLVSSVSKVENNQYSVAQVSAAGFFSAIPMTIITAPFERVKVLLQIQGQKTLAPGEKPRYSGGLDVVKQLYKEGGIRSVYRGSAMTLARDGPGSALYFATYETFKRNLTPKDPVTGQPGSLSMGAVMVAGGAAGVAMWIPVFPVDTIKSRLQSAEGRPTIGGTVRGIYASGGIKAFFPGIGPAMARAVPANAATFAGVELAHKAMTRMFDRDGDEDMNMETTQPQEAQETAASKVSPLKRHPIVPAVPSSPPMVTQTIFLDHPSARLSSSPASSPRIVEPSPTRRGSVHPVMSETMERGLLPGADFFDDGSSDSEWEDSEGDITQVFSLDERYGLRSPPHAIEDQFGSTRRGNSRERSTITSLPHFSGPSSLNDRGLGIRYDETNGEKIDGKGPKRARQMSLRRLNMDNVRVVQTGSRVGTPRESLRSAGSDAPSHADANQPFPHFAHFHLSENSPTQRSPTSKGRDGRNTSESMIADSIINAHVMTMRALESLNSPVGSISPPSTQQHHTFPRSSRKSLSTSRHITLSPLSIAHHGNTNRPPRLPAHFIKTPYPFSAKKEFPKPKTRPRRRGLSDSFKRWGEDGEEYTRLDSAYGGELDNGDGDGKRRCNNAKGKYVLGLVDGSAAADIDMRSRMQRNESAQGVVKSSDGAEGEGVVWVGVRRDGWWRCGDDDEGGRRELVKIVIPKNLILTRTTTHRIHHNFDEKNRKPSRWTHREEPTQQIDFDDAFFAHELRNAYHQLSGSWLRRTFSAKALSYVRLSQYPLWSGVTTAPPSTHHPPHGLLATTAHDHSLAHTNANEPPTPFTETALLNLFCKPERGRKRYSWVSWGRRMSASDFFSLPHFSPESRAARGTADN</sequence>
<feature type="region of interest" description="Disordered" evidence="11">
    <location>
        <begin position="452"/>
        <end position="585"/>
    </location>
</feature>
<feature type="compositionally biased region" description="Basic and acidic residues" evidence="11">
    <location>
        <begin position="494"/>
        <end position="507"/>
    </location>
</feature>
<dbReference type="AlphaFoldDB" id="A0A6S6VPW9"/>
<organism evidence="13 14">
    <name type="scientific">Pyrenophora teres f. teres</name>
    <dbReference type="NCBI Taxonomy" id="97479"/>
    <lineage>
        <taxon>Eukaryota</taxon>
        <taxon>Fungi</taxon>
        <taxon>Dikarya</taxon>
        <taxon>Ascomycota</taxon>
        <taxon>Pezizomycotina</taxon>
        <taxon>Dothideomycetes</taxon>
        <taxon>Pleosporomycetidae</taxon>
        <taxon>Pleosporales</taxon>
        <taxon>Pleosporineae</taxon>
        <taxon>Pleosporaceae</taxon>
        <taxon>Pyrenophora</taxon>
    </lineage>
</organism>
<keyword evidence="6" id="KW-0999">Mitochondrion inner membrane</keyword>
<dbReference type="EMBL" id="HG992977">
    <property type="protein sequence ID" value="CAE6999968.1"/>
    <property type="molecule type" value="Genomic_DNA"/>
</dbReference>
<evidence type="ECO:0000256" key="11">
    <source>
        <dbReference type="SAM" id="MobiDB-lite"/>
    </source>
</evidence>
<evidence type="ECO:0000256" key="5">
    <source>
        <dbReference type="ARBA" id="ARBA00022737"/>
    </source>
</evidence>
<keyword evidence="4 10" id="KW-0812">Transmembrane</keyword>
<dbReference type="Proteomes" id="UP000472372">
    <property type="component" value="Chromosome 1"/>
</dbReference>
<feature type="repeat" description="Solcar" evidence="10">
    <location>
        <begin position="235"/>
        <end position="318"/>
    </location>
</feature>
<name>A0A6S6VPW9_9PLEO</name>
<keyword evidence="5" id="KW-0677">Repeat</keyword>
<feature type="region of interest" description="Disordered" evidence="11">
    <location>
        <begin position="671"/>
        <end position="692"/>
    </location>
</feature>
<feature type="region of interest" description="Disordered" evidence="11">
    <location>
        <begin position="378"/>
        <end position="404"/>
    </location>
</feature>